<dbReference type="FunFam" id="1.20.1250.20:FF:000078">
    <property type="entry name" value="MFS maltose transporter, putative"/>
    <property type="match status" value="1"/>
</dbReference>
<reference evidence="11 12" key="1">
    <citation type="journal article" date="2018" name="IMA Fungus">
        <title>IMA Genome-F 9: Draft genome sequence of Annulohypoxylon stygium, Aspergillus mulundensis, Berkeleyomyces basicola (syn. Thielaviopsis basicola), Ceratocystis smalleyi, two Cercospora beticola strains, Coleophoma cylindrospora, Fusarium fracticaudum, Phialophora cf. hyalina, and Morchella septimelata.</title>
        <authorList>
            <person name="Wingfield B.D."/>
            <person name="Bills G.F."/>
            <person name="Dong Y."/>
            <person name="Huang W."/>
            <person name="Nel W.J."/>
            <person name="Swalarsk-Parry B.S."/>
            <person name="Vaghefi N."/>
            <person name="Wilken P.M."/>
            <person name="An Z."/>
            <person name="de Beer Z.W."/>
            <person name="De Vos L."/>
            <person name="Chen L."/>
            <person name="Duong T.A."/>
            <person name="Gao Y."/>
            <person name="Hammerbacher A."/>
            <person name="Kikkert J.R."/>
            <person name="Li Y."/>
            <person name="Li H."/>
            <person name="Li K."/>
            <person name="Li Q."/>
            <person name="Liu X."/>
            <person name="Ma X."/>
            <person name="Naidoo K."/>
            <person name="Pethybridge S.J."/>
            <person name="Sun J."/>
            <person name="Steenkamp E.T."/>
            <person name="van der Nest M.A."/>
            <person name="van Wyk S."/>
            <person name="Wingfield M.J."/>
            <person name="Xiong C."/>
            <person name="Yue Q."/>
            <person name="Zhang X."/>
        </authorList>
    </citation>
    <scope>NUCLEOTIDE SEQUENCE [LARGE SCALE GENOMIC DNA]</scope>
    <source>
        <strain evidence="11 12">BP6252</strain>
    </source>
</reference>
<dbReference type="AlphaFoldDB" id="A0A3D8QN69"/>
<dbReference type="GO" id="GO:0005351">
    <property type="term" value="F:carbohydrate:proton symporter activity"/>
    <property type="evidence" value="ECO:0007669"/>
    <property type="project" value="TreeGrafter"/>
</dbReference>
<sequence>MSTNVSSDGDMEKKGLPTAAVEEGDSAPYTGAQLADAEEHKASIVQAIKENKQAVLWCIFAIWTSLLVSFDANASGNALGIVEFRKDFGSYYQGGWVLAAQWQSLFWAGPSASSVVSALFCGQISDYIGRKWTIVIALVISYVAITLEIVASGQNGNGIFFAGRFLNGFVVGLLITVCSSYIGEIAPLALRGLMTAMIAFVYALAPLIVSLIVNSTGTQTTPWAYRTVFITQYGFVGVATLLIPWMPESPWWLASKGRDEQALKTLRKLGSATDADATRKLDLIKVTLEKARQETEGATYIECFRYSNLRRTMVSTLPLSIQAMGGILFINGYLTYYAQLAGYSTPDSYHLSIIYNVVSICGCVCSWFVIDKVGRRNLTLGGTAALTVVLLIAGGLATTKKTPDIRGVIAMMMIYTFVYSITIGSTAYTILTENATARLRVKTIGIGVAFQGVWYTVMNIALPYLFNPNEANLGAKVSFIFGGISVLSCIYLYFQQPETAHRSYEELDLMYAAKVPAREFKKYITEVQMQISNGVKGEESI</sequence>
<evidence type="ECO:0000313" key="11">
    <source>
        <dbReference type="EMBL" id="RDW63252.1"/>
    </source>
</evidence>
<feature type="transmembrane region" description="Helical" evidence="9">
    <location>
        <begin position="194"/>
        <end position="213"/>
    </location>
</feature>
<dbReference type="GO" id="GO:0016020">
    <property type="term" value="C:membrane"/>
    <property type="evidence" value="ECO:0007669"/>
    <property type="project" value="UniProtKB-SubCell"/>
</dbReference>
<comment type="similarity">
    <text evidence="2 7">Belongs to the major facilitator superfamily. Sugar transporter (TC 2.A.1.1) family.</text>
</comment>
<dbReference type="OrthoDB" id="6612291at2759"/>
<feature type="transmembrane region" description="Helical" evidence="9">
    <location>
        <begin position="477"/>
        <end position="494"/>
    </location>
</feature>
<dbReference type="InterPro" id="IPR036259">
    <property type="entry name" value="MFS_trans_sf"/>
</dbReference>
<name>A0A3D8QN69_9HELO</name>
<feature type="transmembrane region" description="Helical" evidence="9">
    <location>
        <begin position="409"/>
        <end position="431"/>
    </location>
</feature>
<protein>
    <recommendedName>
        <fullName evidence="10">Major facilitator superfamily (MFS) profile domain-containing protein</fullName>
    </recommendedName>
</protein>
<dbReference type="NCBIfam" id="TIGR00879">
    <property type="entry name" value="SP"/>
    <property type="match status" value="1"/>
</dbReference>
<comment type="caution">
    <text evidence="11">The sequence shown here is derived from an EMBL/GenBank/DDBJ whole genome shotgun (WGS) entry which is preliminary data.</text>
</comment>
<keyword evidence="12" id="KW-1185">Reference proteome</keyword>
<dbReference type="InterPro" id="IPR050360">
    <property type="entry name" value="MFS_Sugar_Transporters"/>
</dbReference>
<feature type="transmembrane region" description="Helical" evidence="9">
    <location>
        <begin position="225"/>
        <end position="246"/>
    </location>
</feature>
<evidence type="ECO:0000256" key="8">
    <source>
        <dbReference type="SAM" id="MobiDB-lite"/>
    </source>
</evidence>
<accession>A0A3D8QN69</accession>
<evidence type="ECO:0000313" key="12">
    <source>
        <dbReference type="Proteomes" id="UP000256645"/>
    </source>
</evidence>
<feature type="region of interest" description="Disordered" evidence="8">
    <location>
        <begin position="1"/>
        <end position="23"/>
    </location>
</feature>
<feature type="transmembrane region" description="Helical" evidence="9">
    <location>
        <begin position="349"/>
        <end position="370"/>
    </location>
</feature>
<dbReference type="InterPro" id="IPR003663">
    <property type="entry name" value="Sugar/inositol_transpt"/>
</dbReference>
<gene>
    <name evidence="11" type="ORF">BP6252_10797</name>
</gene>
<dbReference type="InterPro" id="IPR005828">
    <property type="entry name" value="MFS_sugar_transport-like"/>
</dbReference>
<evidence type="ECO:0000256" key="3">
    <source>
        <dbReference type="ARBA" id="ARBA00022448"/>
    </source>
</evidence>
<evidence type="ECO:0000256" key="1">
    <source>
        <dbReference type="ARBA" id="ARBA00004141"/>
    </source>
</evidence>
<feature type="transmembrane region" description="Helical" evidence="9">
    <location>
        <begin position="314"/>
        <end position="337"/>
    </location>
</feature>
<dbReference type="InterPro" id="IPR020846">
    <property type="entry name" value="MFS_dom"/>
</dbReference>
<comment type="subcellular location">
    <subcellularLocation>
        <location evidence="1">Membrane</location>
        <topology evidence="1">Multi-pass membrane protein</topology>
    </subcellularLocation>
</comment>
<feature type="transmembrane region" description="Helical" evidence="9">
    <location>
        <begin position="377"/>
        <end position="397"/>
    </location>
</feature>
<evidence type="ECO:0000259" key="10">
    <source>
        <dbReference type="PROSITE" id="PS50850"/>
    </source>
</evidence>
<dbReference type="PANTHER" id="PTHR48022:SF22">
    <property type="entry name" value="MAJOR FACILITATOR SUPERFAMILY (MFS) PROFILE DOMAIN-CONTAINING PROTEIN"/>
    <property type="match status" value="1"/>
</dbReference>
<keyword evidence="5 9" id="KW-1133">Transmembrane helix</keyword>
<feature type="transmembrane region" description="Helical" evidence="9">
    <location>
        <begin position="159"/>
        <end position="182"/>
    </location>
</feature>
<dbReference type="PANTHER" id="PTHR48022">
    <property type="entry name" value="PLASTIDIC GLUCOSE TRANSPORTER 4"/>
    <property type="match status" value="1"/>
</dbReference>
<evidence type="ECO:0000256" key="5">
    <source>
        <dbReference type="ARBA" id="ARBA00022989"/>
    </source>
</evidence>
<dbReference type="Pfam" id="PF00083">
    <property type="entry name" value="Sugar_tr"/>
    <property type="match status" value="1"/>
</dbReference>
<keyword evidence="4 9" id="KW-0812">Transmembrane</keyword>
<evidence type="ECO:0000256" key="9">
    <source>
        <dbReference type="SAM" id="Phobius"/>
    </source>
</evidence>
<proteinExistence type="inferred from homology"/>
<feature type="transmembrane region" description="Helical" evidence="9">
    <location>
        <begin position="96"/>
        <end position="120"/>
    </location>
</feature>
<evidence type="ECO:0000256" key="2">
    <source>
        <dbReference type="ARBA" id="ARBA00010992"/>
    </source>
</evidence>
<dbReference type="PROSITE" id="PS50850">
    <property type="entry name" value="MFS"/>
    <property type="match status" value="1"/>
</dbReference>
<feature type="transmembrane region" description="Helical" evidence="9">
    <location>
        <begin position="132"/>
        <end position="153"/>
    </location>
</feature>
<dbReference type="Proteomes" id="UP000256645">
    <property type="component" value="Unassembled WGS sequence"/>
</dbReference>
<dbReference type="EMBL" id="PDLM01000013">
    <property type="protein sequence ID" value="RDW63252.1"/>
    <property type="molecule type" value="Genomic_DNA"/>
</dbReference>
<feature type="transmembrane region" description="Helical" evidence="9">
    <location>
        <begin position="54"/>
        <end position="76"/>
    </location>
</feature>
<keyword evidence="3 7" id="KW-0813">Transport</keyword>
<feature type="domain" description="Major facilitator superfamily (MFS) profile" evidence="10">
    <location>
        <begin position="57"/>
        <end position="500"/>
    </location>
</feature>
<evidence type="ECO:0000256" key="6">
    <source>
        <dbReference type="ARBA" id="ARBA00023136"/>
    </source>
</evidence>
<dbReference type="SUPFAM" id="SSF103473">
    <property type="entry name" value="MFS general substrate transporter"/>
    <property type="match status" value="1"/>
</dbReference>
<feature type="transmembrane region" description="Helical" evidence="9">
    <location>
        <begin position="443"/>
        <end position="465"/>
    </location>
</feature>
<dbReference type="Gene3D" id="1.20.1250.20">
    <property type="entry name" value="MFS general substrate transporter like domains"/>
    <property type="match status" value="1"/>
</dbReference>
<keyword evidence="6 9" id="KW-0472">Membrane</keyword>
<evidence type="ECO:0000256" key="4">
    <source>
        <dbReference type="ARBA" id="ARBA00022692"/>
    </source>
</evidence>
<organism evidence="11 12">
    <name type="scientific">Coleophoma cylindrospora</name>
    <dbReference type="NCBI Taxonomy" id="1849047"/>
    <lineage>
        <taxon>Eukaryota</taxon>
        <taxon>Fungi</taxon>
        <taxon>Dikarya</taxon>
        <taxon>Ascomycota</taxon>
        <taxon>Pezizomycotina</taxon>
        <taxon>Leotiomycetes</taxon>
        <taxon>Helotiales</taxon>
        <taxon>Dermateaceae</taxon>
        <taxon>Coleophoma</taxon>
    </lineage>
</organism>
<evidence type="ECO:0000256" key="7">
    <source>
        <dbReference type="RuleBase" id="RU003346"/>
    </source>
</evidence>